<dbReference type="GO" id="GO:0006457">
    <property type="term" value="P:protein folding"/>
    <property type="evidence" value="ECO:0007669"/>
    <property type="project" value="InterPro"/>
</dbReference>
<evidence type="ECO:0000313" key="2">
    <source>
        <dbReference type="EMBL" id="CRZ09889.1"/>
    </source>
</evidence>
<dbReference type="InterPro" id="IPR009053">
    <property type="entry name" value="Prefoldin"/>
</dbReference>
<dbReference type="PANTHER" id="PTHR12674:SF2">
    <property type="entry name" value="PREFOLDIN SUBUNIT 5"/>
    <property type="match status" value="1"/>
</dbReference>
<dbReference type="AlphaFoldDB" id="A0A0H5RME2"/>
<dbReference type="GO" id="GO:1990113">
    <property type="term" value="P:RNA polymerase I assembly"/>
    <property type="evidence" value="ECO:0007669"/>
    <property type="project" value="TreeGrafter"/>
</dbReference>
<dbReference type="InterPro" id="IPR011599">
    <property type="entry name" value="PFD_alpha_archaea"/>
</dbReference>
<dbReference type="GO" id="GO:0051082">
    <property type="term" value="F:unfolded protein binding"/>
    <property type="evidence" value="ECO:0007669"/>
    <property type="project" value="InterPro"/>
</dbReference>
<dbReference type="EMBL" id="HACM01009447">
    <property type="protein sequence ID" value="CRZ09889.1"/>
    <property type="molecule type" value="Transcribed_RNA"/>
</dbReference>
<dbReference type="Pfam" id="PF02996">
    <property type="entry name" value="Prefoldin"/>
    <property type="match status" value="1"/>
</dbReference>
<organism evidence="2">
    <name type="scientific">Spongospora subterranea</name>
    <dbReference type="NCBI Taxonomy" id="70186"/>
    <lineage>
        <taxon>Eukaryota</taxon>
        <taxon>Sar</taxon>
        <taxon>Rhizaria</taxon>
        <taxon>Endomyxa</taxon>
        <taxon>Phytomyxea</taxon>
        <taxon>Plasmodiophorida</taxon>
        <taxon>Plasmodiophoridae</taxon>
        <taxon>Spongospora</taxon>
    </lineage>
</organism>
<dbReference type="GO" id="GO:0016272">
    <property type="term" value="C:prefoldin complex"/>
    <property type="evidence" value="ECO:0007669"/>
    <property type="project" value="InterPro"/>
</dbReference>
<dbReference type="GO" id="GO:1990114">
    <property type="term" value="P:RNA polymerase II core complex assembly"/>
    <property type="evidence" value="ECO:0007669"/>
    <property type="project" value="TreeGrafter"/>
</dbReference>
<sequence>QAISGLQARGDGIMSQEQQRVDISTVPTEQLGAFKGQIEQEVQGLSQASGTLKLAASRFQSSAKALYALKDKGTSDGNILVPLTDSLYAPGQLVDPNLTLVDIGTGFYVEKSTPDAINYCERKLDVIVSKLVEADKELGVKRNALVAIEKTLLARKSQADRTSD</sequence>
<name>A0A0H5RME2_9EUKA</name>
<comment type="similarity">
    <text evidence="1">Belongs to the prefoldin subunit alpha family.</text>
</comment>
<evidence type="ECO:0008006" key="3">
    <source>
        <dbReference type="Google" id="ProtNLM"/>
    </source>
</evidence>
<proteinExistence type="inferred from homology"/>
<dbReference type="SUPFAM" id="SSF46579">
    <property type="entry name" value="Prefoldin"/>
    <property type="match status" value="1"/>
</dbReference>
<feature type="non-terminal residue" evidence="2">
    <location>
        <position position="1"/>
    </location>
</feature>
<dbReference type="CDD" id="cd23157">
    <property type="entry name" value="Prefoldin_5"/>
    <property type="match status" value="1"/>
</dbReference>
<dbReference type="GO" id="GO:0005737">
    <property type="term" value="C:cytoplasm"/>
    <property type="evidence" value="ECO:0007669"/>
    <property type="project" value="TreeGrafter"/>
</dbReference>
<protein>
    <recommendedName>
        <fullName evidence="3">Prefoldin subunit 5</fullName>
    </recommendedName>
</protein>
<dbReference type="NCBIfam" id="TIGR00293">
    <property type="entry name" value="prefoldin subunit alpha"/>
    <property type="match status" value="1"/>
</dbReference>
<accession>A0A0H5RME2</accession>
<dbReference type="PANTHER" id="PTHR12674">
    <property type="entry name" value="PREFOLDIN SUBUNIT 5"/>
    <property type="match status" value="1"/>
</dbReference>
<evidence type="ECO:0000256" key="1">
    <source>
        <dbReference type="ARBA" id="ARBA00010048"/>
    </source>
</evidence>
<dbReference type="Gene3D" id="1.10.287.370">
    <property type="match status" value="1"/>
</dbReference>
<dbReference type="GO" id="GO:1990115">
    <property type="term" value="P:RNA polymerase III assembly"/>
    <property type="evidence" value="ECO:0007669"/>
    <property type="project" value="TreeGrafter"/>
</dbReference>
<reference evidence="2" key="1">
    <citation type="submission" date="2015-04" db="EMBL/GenBank/DDBJ databases">
        <title>The genome sequence of the plant pathogenic Rhizarian Plasmodiophora brassicae reveals insights in its biotrophic life cycle and the origin of chitin synthesis.</title>
        <authorList>
            <person name="Schwelm A."/>
            <person name="Fogelqvist J."/>
            <person name="Knaust A."/>
            <person name="Julke S."/>
            <person name="Lilja T."/>
            <person name="Dhandapani V."/>
            <person name="Bonilla-Rosso G."/>
            <person name="Karlsson M."/>
            <person name="Shevchenko A."/>
            <person name="Choi S.R."/>
            <person name="Kim H.G."/>
            <person name="Park J.Y."/>
            <person name="Lim Y.P."/>
            <person name="Ludwig-Muller J."/>
            <person name="Dixelius C."/>
        </authorList>
    </citation>
    <scope>NUCLEOTIDE SEQUENCE</scope>
    <source>
        <tissue evidence="2">Potato root galls</tissue>
    </source>
</reference>
<dbReference type="InterPro" id="IPR004127">
    <property type="entry name" value="Prefoldin_subunit_alpha"/>
</dbReference>